<dbReference type="CDD" id="cd00112">
    <property type="entry name" value="LDLa"/>
    <property type="match status" value="1"/>
</dbReference>
<sequence>MGVYPCRCMEEQLVLPETGKRSISHCGGDEFKCGNGECIPKAEQCDRKYDCSDGSDETKCGQCGILVSYVLWVQKARLRSDEIKDKMMNKIIECMDSTSCSQ</sequence>
<keyword evidence="4" id="KW-1185">Reference proteome</keyword>
<dbReference type="PROSITE" id="PS50068">
    <property type="entry name" value="LDLRA_2"/>
    <property type="match status" value="1"/>
</dbReference>
<reference evidence="4" key="1">
    <citation type="journal article" date="2014" name="Nat. Genet.">
        <title>Genome of the human hookworm Necator americanus.</title>
        <authorList>
            <person name="Tang Y.T."/>
            <person name="Gao X."/>
            <person name="Rosa B.A."/>
            <person name="Abubucker S."/>
            <person name="Hallsworth-Pepin K."/>
            <person name="Martin J."/>
            <person name="Tyagi R."/>
            <person name="Heizer E."/>
            <person name="Zhang X."/>
            <person name="Bhonagiri-Palsikar V."/>
            <person name="Minx P."/>
            <person name="Warren W.C."/>
            <person name="Wang Q."/>
            <person name="Zhan B."/>
            <person name="Hotez P.J."/>
            <person name="Sternberg P.W."/>
            <person name="Dougall A."/>
            <person name="Gaze S.T."/>
            <person name="Mulvenna J."/>
            <person name="Sotillo J."/>
            <person name="Ranganathan S."/>
            <person name="Rabelo E.M."/>
            <person name="Wilson R.K."/>
            <person name="Felgner P.L."/>
            <person name="Bethony J."/>
            <person name="Hawdon J.M."/>
            <person name="Gasser R.B."/>
            <person name="Loukas A."/>
            <person name="Mitreva M."/>
        </authorList>
    </citation>
    <scope>NUCLEOTIDE SEQUENCE [LARGE SCALE GENOMIC DNA]</scope>
</reference>
<evidence type="ECO:0000313" key="3">
    <source>
        <dbReference type="EMBL" id="ETN69723.1"/>
    </source>
</evidence>
<dbReference type="OrthoDB" id="9990982at2759"/>
<dbReference type="Pfam" id="PF00057">
    <property type="entry name" value="Ldl_recept_a"/>
    <property type="match status" value="1"/>
</dbReference>
<dbReference type="SMART" id="SM00192">
    <property type="entry name" value="LDLa"/>
    <property type="match status" value="1"/>
</dbReference>
<dbReference type="Gene3D" id="4.10.400.10">
    <property type="entry name" value="Low-density Lipoprotein Receptor"/>
    <property type="match status" value="1"/>
</dbReference>
<accession>W2SJI3</accession>
<dbReference type="InterPro" id="IPR036055">
    <property type="entry name" value="LDL_receptor-like_sf"/>
</dbReference>
<dbReference type="InterPro" id="IPR023415">
    <property type="entry name" value="LDLR_class-A_CS"/>
</dbReference>
<dbReference type="EMBL" id="KI669059">
    <property type="protein sequence ID" value="ETN69723.1"/>
    <property type="molecule type" value="Genomic_DNA"/>
</dbReference>
<keyword evidence="3" id="KW-0449">Lipoprotein</keyword>
<protein>
    <submittedName>
        <fullName evidence="3">Low-density lipoprotein receptor domain class A</fullName>
    </submittedName>
</protein>
<feature type="disulfide bond" evidence="2">
    <location>
        <begin position="26"/>
        <end position="38"/>
    </location>
</feature>
<proteinExistence type="predicted"/>
<organism evidence="3 4">
    <name type="scientific">Necator americanus</name>
    <name type="common">Human hookworm</name>
    <dbReference type="NCBI Taxonomy" id="51031"/>
    <lineage>
        <taxon>Eukaryota</taxon>
        <taxon>Metazoa</taxon>
        <taxon>Ecdysozoa</taxon>
        <taxon>Nematoda</taxon>
        <taxon>Chromadorea</taxon>
        <taxon>Rhabditida</taxon>
        <taxon>Rhabditina</taxon>
        <taxon>Rhabditomorpha</taxon>
        <taxon>Strongyloidea</taxon>
        <taxon>Ancylostomatidae</taxon>
        <taxon>Bunostominae</taxon>
        <taxon>Necator</taxon>
    </lineage>
</organism>
<evidence type="ECO:0000313" key="4">
    <source>
        <dbReference type="Proteomes" id="UP000053676"/>
    </source>
</evidence>
<dbReference type="PROSITE" id="PS01209">
    <property type="entry name" value="LDLRA_1"/>
    <property type="match status" value="1"/>
</dbReference>
<keyword evidence="3" id="KW-0675">Receptor</keyword>
<feature type="disulfide bond" evidence="2">
    <location>
        <begin position="45"/>
        <end position="60"/>
    </location>
</feature>
<keyword evidence="1 2" id="KW-1015">Disulfide bond</keyword>
<name>W2SJI3_NECAM</name>
<dbReference type="AlphaFoldDB" id="W2SJI3"/>
<dbReference type="Proteomes" id="UP000053676">
    <property type="component" value="Unassembled WGS sequence"/>
</dbReference>
<dbReference type="InterPro" id="IPR002172">
    <property type="entry name" value="LDrepeatLR_classA_rpt"/>
</dbReference>
<evidence type="ECO:0000256" key="2">
    <source>
        <dbReference type="PROSITE-ProRule" id="PRU00124"/>
    </source>
</evidence>
<gene>
    <name evidence="3" type="ORF">NECAME_15145</name>
</gene>
<dbReference type="SUPFAM" id="SSF57424">
    <property type="entry name" value="LDL receptor-like module"/>
    <property type="match status" value="1"/>
</dbReference>
<evidence type="ECO:0000256" key="1">
    <source>
        <dbReference type="ARBA" id="ARBA00023157"/>
    </source>
</evidence>
<dbReference type="KEGG" id="nai:NECAME_15145"/>
<feature type="disulfide bond" evidence="2">
    <location>
        <begin position="33"/>
        <end position="51"/>
    </location>
</feature>